<dbReference type="Proteomes" id="UP000441754">
    <property type="component" value="Unassembled WGS sequence"/>
</dbReference>
<feature type="transmembrane region" description="Helical" evidence="1">
    <location>
        <begin position="129"/>
        <end position="148"/>
    </location>
</feature>
<evidence type="ECO:0000313" key="2">
    <source>
        <dbReference type="EMBL" id="MRS64462.1"/>
    </source>
</evidence>
<comment type="caution">
    <text evidence="2">The sequence shown here is derived from an EMBL/GenBank/DDBJ whole genome shotgun (WGS) entry which is preliminary data.</text>
</comment>
<name>A0A7K0ERR1_9BACT</name>
<dbReference type="AlphaFoldDB" id="A0A7K0ERR1"/>
<reference evidence="2 3" key="1">
    <citation type="journal article" date="2018" name="Antonie Van Leeuwenhoek">
        <title>Larkinella terrae sp. nov., isolated from soil on Jeju Island, South Korea.</title>
        <authorList>
            <person name="Ten L.N."/>
            <person name="Jeon J."/>
            <person name="Park S.J."/>
            <person name="Park S."/>
            <person name="Lee S.Y."/>
            <person name="Kim M.K."/>
            <person name="Jung H.Y."/>
        </authorList>
    </citation>
    <scope>NUCLEOTIDE SEQUENCE [LARGE SCALE GENOMIC DNA]</scope>
    <source>
        <strain evidence="2 3">KCTC 52001</strain>
    </source>
</reference>
<evidence type="ECO:0000256" key="1">
    <source>
        <dbReference type="SAM" id="Phobius"/>
    </source>
</evidence>
<dbReference type="EMBL" id="WJXZ01000014">
    <property type="protein sequence ID" value="MRS64462.1"/>
    <property type="molecule type" value="Genomic_DNA"/>
</dbReference>
<feature type="transmembrane region" description="Helical" evidence="1">
    <location>
        <begin position="90"/>
        <end position="109"/>
    </location>
</feature>
<accession>A0A7K0ERR1</accession>
<keyword evidence="1" id="KW-0472">Membrane</keyword>
<sequence>MQRGVIHYDELTECGLFKDASGQVHTFRKGDPAYRHIWTYEVTEKPPVSGVIPSDRMPVRPVLLAEKPGMSTMRTSSGNSGNSSASRLSMLNWIGLALSGLALLLLINIGGEPRKDGAGTNPKLIDSMWAVAAGALLLIELIYFSVGAARWRIRTNYWGIVVCTVFASLLMKGCDHYEADKVADVYTIVLAFLLLVVYLLPKQKNG</sequence>
<keyword evidence="3" id="KW-1185">Reference proteome</keyword>
<feature type="transmembrane region" description="Helical" evidence="1">
    <location>
        <begin position="183"/>
        <end position="200"/>
    </location>
</feature>
<evidence type="ECO:0000313" key="3">
    <source>
        <dbReference type="Proteomes" id="UP000441754"/>
    </source>
</evidence>
<keyword evidence="1" id="KW-1133">Transmembrane helix</keyword>
<protein>
    <submittedName>
        <fullName evidence="2">Uncharacterized protein</fullName>
    </submittedName>
</protein>
<dbReference type="OrthoDB" id="947738at2"/>
<dbReference type="RefSeq" id="WP_154177801.1">
    <property type="nucleotide sequence ID" value="NZ_WJXZ01000014.1"/>
</dbReference>
<feature type="transmembrane region" description="Helical" evidence="1">
    <location>
        <begin position="155"/>
        <end position="171"/>
    </location>
</feature>
<proteinExistence type="predicted"/>
<keyword evidence="1" id="KW-0812">Transmembrane</keyword>
<organism evidence="2 3">
    <name type="scientific">Larkinella terrae</name>
    <dbReference type="NCBI Taxonomy" id="2025311"/>
    <lineage>
        <taxon>Bacteria</taxon>
        <taxon>Pseudomonadati</taxon>
        <taxon>Bacteroidota</taxon>
        <taxon>Cytophagia</taxon>
        <taxon>Cytophagales</taxon>
        <taxon>Spirosomataceae</taxon>
        <taxon>Larkinella</taxon>
    </lineage>
</organism>
<gene>
    <name evidence="2" type="ORF">GJJ30_24395</name>
</gene>